<evidence type="ECO:0000256" key="2">
    <source>
        <dbReference type="ARBA" id="ARBA00022777"/>
    </source>
</evidence>
<evidence type="ECO:0000256" key="3">
    <source>
        <dbReference type="ARBA" id="ARBA00023012"/>
    </source>
</evidence>
<gene>
    <name evidence="5" type="ORF">WKW82_28465</name>
</gene>
<dbReference type="SUPFAM" id="SSF55874">
    <property type="entry name" value="ATPase domain of HSP90 chaperone/DNA topoisomerase II/histidine kinase"/>
    <property type="match status" value="1"/>
</dbReference>
<dbReference type="PANTHER" id="PTHR24421:SF58">
    <property type="entry name" value="SIGNAL TRANSDUCTION HISTIDINE-PROTEIN KINASE_PHOSPHATASE UHPB"/>
    <property type="match status" value="1"/>
</dbReference>
<dbReference type="PROSITE" id="PS50109">
    <property type="entry name" value="HIS_KIN"/>
    <property type="match status" value="1"/>
</dbReference>
<accession>A0ABU8WSS3</accession>
<dbReference type="SMART" id="SM00387">
    <property type="entry name" value="HATPase_c"/>
    <property type="match status" value="1"/>
</dbReference>
<reference evidence="5 6" key="1">
    <citation type="submission" date="2024-03" db="EMBL/GenBank/DDBJ databases">
        <title>Novel species of the genus Variovorax.</title>
        <authorList>
            <person name="Liu Q."/>
            <person name="Xin Y.-H."/>
        </authorList>
    </citation>
    <scope>NUCLEOTIDE SEQUENCE [LARGE SCALE GENOMIC DNA]</scope>
    <source>
        <strain evidence="5 6">KACC 18900</strain>
    </source>
</reference>
<dbReference type="Gene3D" id="1.20.5.1930">
    <property type="match status" value="1"/>
</dbReference>
<dbReference type="InterPro" id="IPR011712">
    <property type="entry name" value="Sig_transdc_His_kin_sub3_dim/P"/>
</dbReference>
<keyword evidence="6" id="KW-1185">Reference proteome</keyword>
<evidence type="ECO:0000313" key="6">
    <source>
        <dbReference type="Proteomes" id="UP001385892"/>
    </source>
</evidence>
<name>A0ABU8WSS3_9BURK</name>
<dbReference type="InterPro" id="IPR036890">
    <property type="entry name" value="HATPase_C_sf"/>
</dbReference>
<comment type="caution">
    <text evidence="5">The sequence shown here is derived from an EMBL/GenBank/DDBJ whole genome shotgun (WGS) entry which is preliminary data.</text>
</comment>
<sequence length="283" mass="31097">MLLLTLLTFVVSSALELRERMADLLAHGEAWQIDEVPFTLMALSLGLAWYAWRRRIDASRLLVKNRELTQQLIALQENERLALARELHDEFAQHCTAIRIEATYIQRSNSLEQIGEAARRAAASAQSLQEGVRRLVCRLRPAELDELGLVAAMQSLCESWTVRSGVPCLFHSRGNLCQHSEAVDTTVYRVTQEALANVVRHANATRVNIELAATSESLCLCVEDDGRGFGAVVPERGFGLLGATERAAALGGRLEADSAPGAGTRIRMQLPLVARQTKSEALA</sequence>
<keyword evidence="3" id="KW-0902">Two-component regulatory system</keyword>
<dbReference type="Pfam" id="PF07730">
    <property type="entry name" value="HisKA_3"/>
    <property type="match status" value="1"/>
</dbReference>
<dbReference type="InterPro" id="IPR005467">
    <property type="entry name" value="His_kinase_dom"/>
</dbReference>
<evidence type="ECO:0000259" key="4">
    <source>
        <dbReference type="PROSITE" id="PS50109"/>
    </source>
</evidence>
<dbReference type="CDD" id="cd16917">
    <property type="entry name" value="HATPase_UhpB-NarQ-NarX-like"/>
    <property type="match status" value="1"/>
</dbReference>
<protein>
    <submittedName>
        <fullName evidence="5">Sensor histidine kinase</fullName>
    </submittedName>
</protein>
<dbReference type="Gene3D" id="3.30.565.10">
    <property type="entry name" value="Histidine kinase-like ATPase, C-terminal domain"/>
    <property type="match status" value="1"/>
</dbReference>
<dbReference type="GO" id="GO:0016301">
    <property type="term" value="F:kinase activity"/>
    <property type="evidence" value="ECO:0007669"/>
    <property type="project" value="UniProtKB-KW"/>
</dbReference>
<keyword evidence="1" id="KW-0808">Transferase</keyword>
<dbReference type="EMBL" id="JBBKZT010000016">
    <property type="protein sequence ID" value="MEJ8850603.1"/>
    <property type="molecule type" value="Genomic_DNA"/>
</dbReference>
<dbReference type="RefSeq" id="WP_340345982.1">
    <property type="nucleotide sequence ID" value="NZ_JBBKZT010000016.1"/>
</dbReference>
<dbReference type="InterPro" id="IPR003594">
    <property type="entry name" value="HATPase_dom"/>
</dbReference>
<proteinExistence type="predicted"/>
<dbReference type="PANTHER" id="PTHR24421">
    <property type="entry name" value="NITRATE/NITRITE SENSOR PROTEIN NARX-RELATED"/>
    <property type="match status" value="1"/>
</dbReference>
<dbReference type="Proteomes" id="UP001385892">
    <property type="component" value="Unassembled WGS sequence"/>
</dbReference>
<feature type="domain" description="Histidine kinase" evidence="4">
    <location>
        <begin position="187"/>
        <end position="274"/>
    </location>
</feature>
<dbReference type="InterPro" id="IPR050482">
    <property type="entry name" value="Sensor_HK_TwoCompSys"/>
</dbReference>
<organism evidence="5 6">
    <name type="scientific">Variovorax rhizosphaerae</name>
    <dbReference type="NCBI Taxonomy" id="1836200"/>
    <lineage>
        <taxon>Bacteria</taxon>
        <taxon>Pseudomonadati</taxon>
        <taxon>Pseudomonadota</taxon>
        <taxon>Betaproteobacteria</taxon>
        <taxon>Burkholderiales</taxon>
        <taxon>Comamonadaceae</taxon>
        <taxon>Variovorax</taxon>
    </lineage>
</organism>
<keyword evidence="2 5" id="KW-0418">Kinase</keyword>
<evidence type="ECO:0000313" key="5">
    <source>
        <dbReference type="EMBL" id="MEJ8850603.1"/>
    </source>
</evidence>
<evidence type="ECO:0000256" key="1">
    <source>
        <dbReference type="ARBA" id="ARBA00022679"/>
    </source>
</evidence>
<dbReference type="Pfam" id="PF02518">
    <property type="entry name" value="HATPase_c"/>
    <property type="match status" value="1"/>
</dbReference>